<evidence type="ECO:0000313" key="1">
    <source>
        <dbReference type="EMBL" id="KAG1370125.1"/>
    </source>
</evidence>
<dbReference type="GO" id="GO:0000466">
    <property type="term" value="P:maturation of 5.8S rRNA from tricistronic rRNA transcript (SSU-rRNA, 5.8S rRNA, LSU-rRNA)"/>
    <property type="evidence" value="ECO:0007669"/>
    <property type="project" value="TreeGrafter"/>
</dbReference>
<dbReference type="GO" id="GO:0000463">
    <property type="term" value="P:maturation of LSU-rRNA from tricistronic rRNA transcript (SSU-rRNA, 5.8S rRNA, LSU-rRNA)"/>
    <property type="evidence" value="ECO:0007669"/>
    <property type="project" value="TreeGrafter"/>
</dbReference>
<reference evidence="1" key="1">
    <citation type="journal article" date="2017" name="Gigascience">
        <title>The genome draft of coconut (Cocos nucifera).</title>
        <authorList>
            <person name="Xiao Y."/>
            <person name="Xu P."/>
            <person name="Fan H."/>
            <person name="Baudouin L."/>
            <person name="Xia W."/>
            <person name="Bocs S."/>
            <person name="Xu J."/>
            <person name="Li Q."/>
            <person name="Guo A."/>
            <person name="Zhou L."/>
            <person name="Li J."/>
            <person name="Wu Y."/>
            <person name="Ma Z."/>
            <person name="Armero A."/>
            <person name="Issali A.E."/>
            <person name="Liu N."/>
            <person name="Peng M."/>
            <person name="Yang Y."/>
        </authorList>
    </citation>
    <scope>NUCLEOTIDE SEQUENCE</scope>
    <source>
        <tissue evidence="1">Spear leaf of Hainan Tall coconut</tissue>
    </source>
</reference>
<name>A0A8K0IX66_COCNU</name>
<gene>
    <name evidence="1" type="ORF">COCNU_15G004910</name>
</gene>
<dbReference type="Proteomes" id="UP000797356">
    <property type="component" value="Chromosome 15"/>
</dbReference>
<evidence type="ECO:0000313" key="2">
    <source>
        <dbReference type="Proteomes" id="UP000797356"/>
    </source>
</evidence>
<dbReference type="OrthoDB" id="72892at2759"/>
<organism evidence="1 2">
    <name type="scientific">Cocos nucifera</name>
    <name type="common">Coconut palm</name>
    <dbReference type="NCBI Taxonomy" id="13894"/>
    <lineage>
        <taxon>Eukaryota</taxon>
        <taxon>Viridiplantae</taxon>
        <taxon>Streptophyta</taxon>
        <taxon>Embryophyta</taxon>
        <taxon>Tracheophyta</taxon>
        <taxon>Spermatophyta</taxon>
        <taxon>Magnoliopsida</taxon>
        <taxon>Liliopsida</taxon>
        <taxon>Arecaceae</taxon>
        <taxon>Arecoideae</taxon>
        <taxon>Cocoseae</taxon>
        <taxon>Attaleinae</taxon>
        <taxon>Cocos</taxon>
    </lineage>
</organism>
<proteinExistence type="predicted"/>
<keyword evidence="2" id="KW-1185">Reference proteome</keyword>
<dbReference type="PANTHER" id="PTHR13500">
    <property type="entry name" value="NUCLEOLAR PRERIBOSOMAL-ASSOCIATED PROTEIN 1"/>
    <property type="match status" value="1"/>
</dbReference>
<protein>
    <submittedName>
        <fullName evidence="1">Putative Nucleolar pre-ribosomal-associated protein 1</fullName>
    </submittedName>
</protein>
<comment type="caution">
    <text evidence="1">The sequence shown here is derived from an EMBL/GenBank/DDBJ whole genome shotgun (WGS) entry which is preliminary data.</text>
</comment>
<sequence>MLVHYLVKECGLLPWLSTVLLFYCEGLGGDHKESSLRAMELVLKVINDVVSSRTITEWLQECALEQLSEFSMHLYGVFVGAFKLLKENISLINSMLHVIVSTLRLSQKRKIFQPHFTLSLEGLFQLYQAICGEFNNMEFALTIELAMDTILMSTPAPVVSRMDRARLSKLLMWAISSALWSFSDQSYLRKEPDPDMIISYEDHGKESQISKLLRWATASVILGSISNRTSDMKTHVSLGSSCKTLQCLLEDVIKEGENKQNNSGANEALAIVILYLQQLLRRNSSGLSSVILALCLLLLPNECNIADKEYLDVNHGQITLLCSKIRCPVETNPAWRWSFYQPWKDLSLEQSETEQMEEEQACQSLLLLFSNALGGRPSYLPILSHKDVEQSGLFEWERETFIGSRT</sequence>
<dbReference type="InterPro" id="IPR039844">
    <property type="entry name" value="URB1"/>
</dbReference>
<reference evidence="1" key="2">
    <citation type="submission" date="2019-07" db="EMBL/GenBank/DDBJ databases">
        <authorList>
            <person name="Yang Y."/>
            <person name="Bocs S."/>
            <person name="Baudouin L."/>
        </authorList>
    </citation>
    <scope>NUCLEOTIDE SEQUENCE</scope>
    <source>
        <tissue evidence="1">Spear leaf of Hainan Tall coconut</tissue>
    </source>
</reference>
<dbReference type="AlphaFoldDB" id="A0A8K0IX66"/>
<dbReference type="EMBL" id="CM017886">
    <property type="protein sequence ID" value="KAG1370125.1"/>
    <property type="molecule type" value="Genomic_DNA"/>
</dbReference>
<dbReference type="GO" id="GO:0005730">
    <property type="term" value="C:nucleolus"/>
    <property type="evidence" value="ECO:0007669"/>
    <property type="project" value="TreeGrafter"/>
</dbReference>
<accession>A0A8K0IX66</accession>
<dbReference type="PANTHER" id="PTHR13500:SF0">
    <property type="entry name" value="NUCLEOLAR PRE-RIBOSOMAL-ASSOCIATED PROTEIN 1"/>
    <property type="match status" value="1"/>
</dbReference>